<dbReference type="Proteomes" id="UP001316384">
    <property type="component" value="Chromosome"/>
</dbReference>
<keyword evidence="3" id="KW-1185">Reference proteome</keyword>
<dbReference type="Pfam" id="PF19877">
    <property type="entry name" value="DUF6350"/>
    <property type="match status" value="1"/>
</dbReference>
<evidence type="ECO:0000313" key="2">
    <source>
        <dbReference type="EMBL" id="UUI70668.1"/>
    </source>
</evidence>
<dbReference type="InterPro" id="IPR045931">
    <property type="entry name" value="DUF6350"/>
</dbReference>
<feature type="transmembrane region" description="Helical" evidence="1">
    <location>
        <begin position="308"/>
        <end position="328"/>
    </location>
</feature>
<feature type="transmembrane region" description="Helical" evidence="1">
    <location>
        <begin position="100"/>
        <end position="120"/>
    </location>
</feature>
<keyword evidence="1" id="KW-0812">Transmembrane</keyword>
<organism evidence="2 3">
    <name type="scientific">Cellulomonas xiejunii</name>
    <dbReference type="NCBI Taxonomy" id="2968083"/>
    <lineage>
        <taxon>Bacteria</taxon>
        <taxon>Bacillati</taxon>
        <taxon>Actinomycetota</taxon>
        <taxon>Actinomycetes</taxon>
        <taxon>Micrococcales</taxon>
        <taxon>Cellulomonadaceae</taxon>
        <taxon>Cellulomonas</taxon>
    </lineage>
</organism>
<feature type="transmembrane region" description="Helical" evidence="1">
    <location>
        <begin position="76"/>
        <end position="94"/>
    </location>
</feature>
<feature type="transmembrane region" description="Helical" evidence="1">
    <location>
        <begin position="203"/>
        <end position="229"/>
    </location>
</feature>
<sequence>MPPSTGPVPLAGRVRRVLQDDPHPTFFTSAIDGAPRWTIGVLTAVQAAALSLLTLAVPAIAVFVTTASDPAHAEVAWTRAVVVATNLWLLAHGVPAGLGGAVVSVIPLGLTMLAVFTCYASARRSGHATRTGAVASIGGYALLTGLVGLVAGAGVLGVLRAVLGGLVVGALGLGAGLLRRPEAAPWAQVVAPLRDRLPEPVVVGLRAGFVAAAGLLALAALLTTLWVLAGHATIIDVARGLSLDAVGGVVLAFAELAFVPNLVVWALAWIAGPGFAVGAGTRFAPDAVVAGPLPALPLLGALPGAQGGPVLLAPLLVVGVGVLAGLAVRRWLRPVRARDVVVAVGVVACTVGVLVALLVALAGGAAGPGRMAHVGASPLWVGLLSVAGCGLGAAGAAVPFDRTVRDALRARRARRRGVAADVAAD</sequence>
<proteinExistence type="predicted"/>
<name>A0ABY5KLR0_9CELL</name>
<dbReference type="RefSeq" id="WP_227576023.1">
    <property type="nucleotide sequence ID" value="NZ_CP101987.1"/>
</dbReference>
<feature type="transmembrane region" description="Helical" evidence="1">
    <location>
        <begin position="37"/>
        <end position="64"/>
    </location>
</feature>
<keyword evidence="1" id="KW-1133">Transmembrane helix</keyword>
<evidence type="ECO:0000256" key="1">
    <source>
        <dbReference type="SAM" id="Phobius"/>
    </source>
</evidence>
<gene>
    <name evidence="2" type="ORF">NP048_12790</name>
</gene>
<feature type="transmembrane region" description="Helical" evidence="1">
    <location>
        <begin position="249"/>
        <end position="271"/>
    </location>
</feature>
<evidence type="ECO:0000313" key="3">
    <source>
        <dbReference type="Proteomes" id="UP001316384"/>
    </source>
</evidence>
<feature type="transmembrane region" description="Helical" evidence="1">
    <location>
        <begin position="340"/>
        <end position="367"/>
    </location>
</feature>
<accession>A0ABY5KLR0</accession>
<protein>
    <submittedName>
        <fullName evidence="2">DUF6350 family protein</fullName>
    </submittedName>
</protein>
<dbReference type="EMBL" id="CP101987">
    <property type="protein sequence ID" value="UUI70668.1"/>
    <property type="molecule type" value="Genomic_DNA"/>
</dbReference>
<feature type="transmembrane region" description="Helical" evidence="1">
    <location>
        <begin position="379"/>
        <end position="400"/>
    </location>
</feature>
<feature type="transmembrane region" description="Helical" evidence="1">
    <location>
        <begin position="132"/>
        <end position="152"/>
    </location>
</feature>
<keyword evidence="1" id="KW-0472">Membrane</keyword>
<reference evidence="2 3" key="1">
    <citation type="submission" date="2022-07" db="EMBL/GenBank/DDBJ databases">
        <title>Novel species in genus cellulomonas.</title>
        <authorList>
            <person name="Ye L."/>
        </authorList>
    </citation>
    <scope>NUCLEOTIDE SEQUENCE [LARGE SCALE GENOMIC DNA]</scope>
    <source>
        <strain evidence="3">zg-B89</strain>
    </source>
</reference>